<dbReference type="PANTHER" id="PTHR30303:SF4">
    <property type="entry name" value="HYDROGENASE EXPRESSION_FORMATION PROTEIN HYPE"/>
    <property type="match status" value="1"/>
</dbReference>
<protein>
    <recommendedName>
        <fullName evidence="2">PurM-like C-terminal domain-containing protein</fullName>
    </recommendedName>
</protein>
<dbReference type="STRING" id="1073376.HMPREF1202_01306"/>
<evidence type="ECO:0000256" key="1">
    <source>
        <dbReference type="SAM" id="Coils"/>
    </source>
</evidence>
<dbReference type="Pfam" id="PF02769">
    <property type="entry name" value="AIRS_C"/>
    <property type="match status" value="1"/>
</dbReference>
<dbReference type="Proteomes" id="UP000018683">
    <property type="component" value="Unassembled WGS sequence"/>
</dbReference>
<feature type="coiled-coil region" evidence="1">
    <location>
        <begin position="28"/>
        <end position="55"/>
    </location>
</feature>
<sequence length="352" mass="39088">MRLGKITQAAWNRSVRKPLKKKQCTVGKMAWEQKCAELEQQIQRTEQSQKTEQDQKTEQNQKIETGRMTVWSTASAGGKNANVGAYAVIKAAGELASQKVMAEGVSIHAILPEQMQEEDVKHLTDTAGELCKKMNLEICQIQVETSSFVTQMVVTATAVGEKKSTAIREQEMTVAGQELLLCGYAGLEGTLRILDESEEELGTRFVPAFLEKAKLLREKLVLPDQILSVKEQVSDIRQIGSGGILAALWELGEELQTGFDIDFSKIALKQETVEICEFYQLNPYLMTSAGSFLLVTGQSEEVIACLAEQGVSAVRLGCMKDQNARVIKNGEETRYLDRPAADELARWWKEHA</sequence>
<accession>V8C5B4</accession>
<proteinExistence type="predicted"/>
<keyword evidence="1" id="KW-0175">Coiled coil</keyword>
<gene>
    <name evidence="3" type="ORF">HMPREF1202_01306</name>
</gene>
<dbReference type="OrthoDB" id="153904at2"/>
<dbReference type="GO" id="GO:0051604">
    <property type="term" value="P:protein maturation"/>
    <property type="evidence" value="ECO:0007669"/>
    <property type="project" value="TreeGrafter"/>
</dbReference>
<name>V8C5B4_9FIRM</name>
<dbReference type="SUPFAM" id="SSF56042">
    <property type="entry name" value="PurM C-terminal domain-like"/>
    <property type="match status" value="1"/>
</dbReference>
<dbReference type="PATRIC" id="fig|1073376.3.peg.1346"/>
<dbReference type="InterPro" id="IPR010918">
    <property type="entry name" value="PurM-like_C_dom"/>
</dbReference>
<evidence type="ECO:0000259" key="2">
    <source>
        <dbReference type="Pfam" id="PF02769"/>
    </source>
</evidence>
<comment type="caution">
    <text evidence="3">The sequence shown here is derived from an EMBL/GenBank/DDBJ whole genome shotgun (WGS) entry which is preliminary data.</text>
</comment>
<feature type="domain" description="PurM-like C-terminal" evidence="2">
    <location>
        <begin position="175"/>
        <end position="323"/>
    </location>
</feature>
<dbReference type="RefSeq" id="WP_023921780.1">
    <property type="nucleotide sequence ID" value="NZ_KI669408.1"/>
</dbReference>
<dbReference type="InterPro" id="IPR036676">
    <property type="entry name" value="PurM-like_C_sf"/>
</dbReference>
<evidence type="ECO:0000313" key="3">
    <source>
        <dbReference type="EMBL" id="ETD22583.1"/>
    </source>
</evidence>
<dbReference type="EMBL" id="AZJE01000016">
    <property type="protein sequence ID" value="ETD22583.1"/>
    <property type="molecule type" value="Genomic_DNA"/>
</dbReference>
<dbReference type="PANTHER" id="PTHR30303">
    <property type="entry name" value="HYDROGENASE ISOENZYMES FORMATION PROTEIN HYPE"/>
    <property type="match status" value="1"/>
</dbReference>
<reference evidence="3 4" key="1">
    <citation type="submission" date="2013-10" db="EMBL/GenBank/DDBJ databases">
        <title>The Genome Sequence of Ruminococcus lactaris CC59_002D.</title>
        <authorList>
            <consortium name="The Broad Institute Genomics Platform"/>
            <person name="Earl A."/>
            <person name="Allen-Vercoe E."/>
            <person name="Daigneault M."/>
            <person name="Young S.K."/>
            <person name="Zeng Q."/>
            <person name="Gargeya S."/>
            <person name="Fitzgerald M."/>
            <person name="Abouelleil A."/>
            <person name="Alvarado L."/>
            <person name="Chapman S.B."/>
            <person name="Gainer-Dewar J."/>
            <person name="Goldberg J."/>
            <person name="Griggs A."/>
            <person name="Gujja S."/>
            <person name="Hansen M."/>
            <person name="Howarth C."/>
            <person name="Imamovic A."/>
            <person name="Ireland A."/>
            <person name="Larimer J."/>
            <person name="McCowan C."/>
            <person name="Murphy C."/>
            <person name="Pearson M."/>
            <person name="Poon T.W."/>
            <person name="Priest M."/>
            <person name="Roberts A."/>
            <person name="Saif S."/>
            <person name="Shea T."/>
            <person name="Sykes S."/>
            <person name="Wortman J."/>
            <person name="Nusbaum C."/>
            <person name="Birren B."/>
        </authorList>
    </citation>
    <scope>NUCLEOTIDE SEQUENCE [LARGE SCALE GENOMIC DNA]</scope>
    <source>
        <strain evidence="3 4">CC59_002D</strain>
    </source>
</reference>
<dbReference type="Gene3D" id="3.90.650.10">
    <property type="entry name" value="PurM-like C-terminal domain"/>
    <property type="match status" value="1"/>
</dbReference>
<dbReference type="HOGENOM" id="CLU_041631_0_0_9"/>
<organism evidence="3 4">
    <name type="scientific">[Ruminococcus] lactaris CC59_002D</name>
    <dbReference type="NCBI Taxonomy" id="1073376"/>
    <lineage>
        <taxon>Bacteria</taxon>
        <taxon>Bacillati</taxon>
        <taxon>Bacillota</taxon>
        <taxon>Clostridia</taxon>
        <taxon>Lachnospirales</taxon>
        <taxon>Lachnospiraceae</taxon>
        <taxon>Mediterraneibacter</taxon>
    </lineage>
</organism>
<dbReference type="AlphaFoldDB" id="V8C5B4"/>
<evidence type="ECO:0000313" key="4">
    <source>
        <dbReference type="Proteomes" id="UP000018683"/>
    </source>
</evidence>
<dbReference type="Gene3D" id="3.30.1330.10">
    <property type="entry name" value="PurM-like, N-terminal domain"/>
    <property type="match status" value="1"/>
</dbReference>
<dbReference type="InterPro" id="IPR036921">
    <property type="entry name" value="PurM-like_N_sf"/>
</dbReference>
<dbReference type="InterPro" id="IPR011854">
    <property type="entry name" value="HypE"/>
</dbReference>